<reference evidence="3" key="1">
    <citation type="submission" date="2018-12" db="EMBL/GenBank/DDBJ databases">
        <title>Tengunoibacter tsumagoiensis gen. nov., sp. nov., Dictyobacter kobayashii sp. nov., D. alpinus sp. nov., and D. joshuensis sp. nov. and description of Dictyobacteraceae fam. nov. within the order Ktedonobacterales isolated from Tengu-no-mugimeshi.</title>
        <authorList>
            <person name="Wang C.M."/>
            <person name="Zheng Y."/>
            <person name="Sakai Y."/>
            <person name="Toyoda A."/>
            <person name="Minakuchi Y."/>
            <person name="Abe K."/>
            <person name="Yokota A."/>
            <person name="Yabe S."/>
        </authorList>
    </citation>
    <scope>NUCLEOTIDE SEQUENCE [LARGE SCALE GENOMIC DNA]</scope>
    <source>
        <strain evidence="3">Uno3</strain>
    </source>
</reference>
<evidence type="ECO:0000259" key="1">
    <source>
        <dbReference type="SMART" id="SM00418"/>
    </source>
</evidence>
<dbReference type="GO" id="GO:0003700">
    <property type="term" value="F:DNA-binding transcription factor activity"/>
    <property type="evidence" value="ECO:0007669"/>
    <property type="project" value="InterPro"/>
</dbReference>
<dbReference type="InterPro" id="IPR001845">
    <property type="entry name" value="HTH_ArsR_DNA-bd_dom"/>
</dbReference>
<dbReference type="Gene3D" id="6.10.140.2180">
    <property type="match status" value="1"/>
</dbReference>
<evidence type="ECO:0000313" key="2">
    <source>
        <dbReference type="EMBL" id="GCE14992.1"/>
    </source>
</evidence>
<protein>
    <submittedName>
        <fullName evidence="2">Transcriptional regulator</fullName>
    </submittedName>
</protein>
<dbReference type="Gene3D" id="1.10.10.10">
    <property type="entry name" value="Winged helix-like DNA-binding domain superfamily/Winged helix DNA-binding domain"/>
    <property type="match status" value="1"/>
</dbReference>
<dbReference type="EMBL" id="BIFR01000002">
    <property type="protein sequence ID" value="GCE14992.1"/>
    <property type="molecule type" value="Genomic_DNA"/>
</dbReference>
<organism evidence="2 3">
    <name type="scientific">Tengunoibacter tsumagoiensis</name>
    <dbReference type="NCBI Taxonomy" id="2014871"/>
    <lineage>
        <taxon>Bacteria</taxon>
        <taxon>Bacillati</taxon>
        <taxon>Chloroflexota</taxon>
        <taxon>Ktedonobacteria</taxon>
        <taxon>Ktedonobacterales</taxon>
        <taxon>Dictyobacteraceae</taxon>
        <taxon>Tengunoibacter</taxon>
    </lineage>
</organism>
<dbReference type="InterPro" id="IPR036388">
    <property type="entry name" value="WH-like_DNA-bd_sf"/>
</dbReference>
<dbReference type="SUPFAM" id="SSF46785">
    <property type="entry name" value="Winged helix' DNA-binding domain"/>
    <property type="match status" value="1"/>
</dbReference>
<dbReference type="AlphaFoldDB" id="A0A402A779"/>
<dbReference type="CDD" id="cd00090">
    <property type="entry name" value="HTH_ARSR"/>
    <property type="match status" value="1"/>
</dbReference>
<dbReference type="SMART" id="SM00418">
    <property type="entry name" value="HTH_ARSR"/>
    <property type="match status" value="1"/>
</dbReference>
<dbReference type="Pfam" id="PF12840">
    <property type="entry name" value="HTH_20"/>
    <property type="match status" value="1"/>
</dbReference>
<proteinExistence type="predicted"/>
<keyword evidence="3" id="KW-1185">Reference proteome</keyword>
<accession>A0A402A779</accession>
<comment type="caution">
    <text evidence="2">The sequence shown here is derived from an EMBL/GenBank/DDBJ whole genome shotgun (WGS) entry which is preliminary data.</text>
</comment>
<dbReference type="Proteomes" id="UP000287352">
    <property type="component" value="Unassembled WGS sequence"/>
</dbReference>
<evidence type="ECO:0000313" key="3">
    <source>
        <dbReference type="Proteomes" id="UP000287352"/>
    </source>
</evidence>
<name>A0A402A779_9CHLR</name>
<dbReference type="InterPro" id="IPR036390">
    <property type="entry name" value="WH_DNA-bd_sf"/>
</dbReference>
<dbReference type="RefSeq" id="WP_161975722.1">
    <property type="nucleotide sequence ID" value="NZ_BIFR01000002.1"/>
</dbReference>
<feature type="domain" description="HTH arsR-type" evidence="1">
    <location>
        <begin position="2"/>
        <end position="84"/>
    </location>
</feature>
<sequence length="193" mass="22309">MDKAEVLMHPVRIKIVAAISRGVQTAQQLGQELPEVATPTLYNHLNLLLKAGLIEIVKEQKKRGTYERTYTLPAEGAVLRPEDLSQIAPEQMMKYFQIFAINMLGDMARYLEGPHDPNYQDVGYRQTPLYISDEEMPLFIQQLHNFLLPWLTKQPDEEHKRRLFSRVIITDHQTDTSLLQDKEESGQHVTPEE</sequence>
<dbReference type="InterPro" id="IPR011991">
    <property type="entry name" value="ArsR-like_HTH"/>
</dbReference>
<gene>
    <name evidence="2" type="ORF">KTT_48510</name>
</gene>